<sequence>MTSHVFVDESKEGGYLVTAAALLSGDLTSARRAMRSLVLPGQRRLHFTHESDGRRKRILDTIADLGPVARIYDASAHHRRRQREACLDVLIEDLASAGARMLVLESDESIVELDRKTLYRAVRQHGCHDVLEYRHLRAFEEPLLAVPDALAWCWQRGGQWKARAREMVEEVRTVWSGYAKPGPPTVRKAAGSTSPVY</sequence>
<dbReference type="AlphaFoldDB" id="M2QMR0"/>
<dbReference type="Proteomes" id="UP000014137">
    <property type="component" value="Unassembled WGS sequence"/>
</dbReference>
<dbReference type="EMBL" id="MUXN01000001">
    <property type="protein sequence ID" value="OOC08670.1"/>
    <property type="molecule type" value="Genomic_DNA"/>
</dbReference>
<evidence type="ECO:0000313" key="1">
    <source>
        <dbReference type="EMBL" id="EMD27122.1"/>
    </source>
</evidence>
<gene>
    <name evidence="2" type="ORF">B0293_01845</name>
    <name evidence="1" type="ORF">C791_2630</name>
</gene>
<evidence type="ECO:0000313" key="3">
    <source>
        <dbReference type="Proteomes" id="UP000014137"/>
    </source>
</evidence>
<protein>
    <recommendedName>
        <fullName evidence="5">DUF3800 domain-containing protein</fullName>
    </recommendedName>
</protein>
<dbReference type="EMBL" id="ANMG01000025">
    <property type="protein sequence ID" value="EMD27122.1"/>
    <property type="molecule type" value="Genomic_DNA"/>
</dbReference>
<evidence type="ECO:0000313" key="2">
    <source>
        <dbReference type="EMBL" id="OOC08670.1"/>
    </source>
</evidence>
<comment type="caution">
    <text evidence="1">The sequence shown here is derived from an EMBL/GenBank/DDBJ whole genome shotgun (WGS) entry which is preliminary data.</text>
</comment>
<reference evidence="1 3" key="1">
    <citation type="submission" date="2012-10" db="EMBL/GenBank/DDBJ databases">
        <title>Genome assembly of Amycolatopsis azurea DSM 43854.</title>
        <authorList>
            <person name="Khatri I."/>
            <person name="Kaur I."/>
            <person name="Subramanian S."/>
            <person name="Mayilraj S."/>
        </authorList>
    </citation>
    <scope>NUCLEOTIDE SEQUENCE [LARGE SCALE GENOMIC DNA]</scope>
    <source>
        <strain evidence="1 3">DSM 43854</strain>
    </source>
</reference>
<dbReference type="RefSeq" id="WP_005156106.1">
    <property type="nucleotide sequence ID" value="NZ_ANMG01000025.1"/>
</dbReference>
<dbReference type="PATRIC" id="fig|1238180.3.peg.3229"/>
<evidence type="ECO:0000313" key="4">
    <source>
        <dbReference type="Proteomes" id="UP000188551"/>
    </source>
</evidence>
<reference evidence="2 4" key="2">
    <citation type="submission" date="2017-02" db="EMBL/GenBank/DDBJ databases">
        <title>Amycolatopsis azurea DSM 43854 draft genome.</title>
        <authorList>
            <person name="Mayilraj S."/>
        </authorList>
    </citation>
    <scope>NUCLEOTIDE SEQUENCE [LARGE SCALE GENOMIC DNA]</scope>
    <source>
        <strain evidence="2 4">DSM 43854</strain>
    </source>
</reference>
<evidence type="ECO:0008006" key="5">
    <source>
        <dbReference type="Google" id="ProtNLM"/>
    </source>
</evidence>
<dbReference type="Proteomes" id="UP000188551">
    <property type="component" value="Unassembled WGS sequence"/>
</dbReference>
<accession>M2QMR0</accession>
<proteinExistence type="predicted"/>
<organism evidence="1 3">
    <name type="scientific">Amycolatopsis azurea DSM 43854</name>
    <dbReference type="NCBI Taxonomy" id="1238180"/>
    <lineage>
        <taxon>Bacteria</taxon>
        <taxon>Bacillati</taxon>
        <taxon>Actinomycetota</taxon>
        <taxon>Actinomycetes</taxon>
        <taxon>Pseudonocardiales</taxon>
        <taxon>Pseudonocardiaceae</taxon>
        <taxon>Amycolatopsis</taxon>
    </lineage>
</organism>
<keyword evidence="4" id="KW-1185">Reference proteome</keyword>
<name>M2QMR0_9PSEU</name>